<evidence type="ECO:0000256" key="2">
    <source>
        <dbReference type="ARBA" id="ARBA00005262"/>
    </source>
</evidence>
<evidence type="ECO:0000256" key="3">
    <source>
        <dbReference type="ARBA" id="ARBA00022475"/>
    </source>
</evidence>
<feature type="transmembrane region" description="Helical" evidence="7">
    <location>
        <begin position="76"/>
        <end position="101"/>
    </location>
</feature>
<dbReference type="RefSeq" id="WP_129225360.1">
    <property type="nucleotide sequence ID" value="NZ_SDOZ01000002.1"/>
</dbReference>
<dbReference type="InterPro" id="IPR003370">
    <property type="entry name" value="Chromate_transpt"/>
</dbReference>
<name>A0A4Q2KG42_9FIRM</name>
<proteinExistence type="inferred from homology"/>
<dbReference type="InterPro" id="IPR052518">
    <property type="entry name" value="CHR_Transporter"/>
</dbReference>
<dbReference type="GO" id="GO:0015109">
    <property type="term" value="F:chromate transmembrane transporter activity"/>
    <property type="evidence" value="ECO:0007669"/>
    <property type="project" value="InterPro"/>
</dbReference>
<comment type="similarity">
    <text evidence="2">Belongs to the chromate ion transporter (CHR) (TC 2.A.51) family.</text>
</comment>
<dbReference type="AlphaFoldDB" id="A0A4Q2KG42"/>
<evidence type="ECO:0000256" key="7">
    <source>
        <dbReference type="SAM" id="Phobius"/>
    </source>
</evidence>
<gene>
    <name evidence="8" type="ORF">ESZ91_06575</name>
</gene>
<feature type="transmembrane region" description="Helical" evidence="7">
    <location>
        <begin position="169"/>
        <end position="185"/>
    </location>
</feature>
<evidence type="ECO:0000256" key="4">
    <source>
        <dbReference type="ARBA" id="ARBA00022692"/>
    </source>
</evidence>
<dbReference type="Proteomes" id="UP000291269">
    <property type="component" value="Unassembled WGS sequence"/>
</dbReference>
<keyword evidence="4 7" id="KW-0812">Transmembrane</keyword>
<dbReference type="EMBL" id="SDOZ01000002">
    <property type="protein sequence ID" value="RXZ62051.1"/>
    <property type="molecule type" value="Genomic_DNA"/>
</dbReference>
<protein>
    <submittedName>
        <fullName evidence="8">Chromate transporter</fullName>
    </submittedName>
</protein>
<comment type="subcellular location">
    <subcellularLocation>
        <location evidence="1">Cell membrane</location>
        <topology evidence="1">Multi-pass membrane protein</topology>
    </subcellularLocation>
</comment>
<evidence type="ECO:0000256" key="1">
    <source>
        <dbReference type="ARBA" id="ARBA00004651"/>
    </source>
</evidence>
<accession>A0A4Q2KG42</accession>
<keyword evidence="6 7" id="KW-0472">Membrane</keyword>
<sequence>MIYWQLFLVFVQVGLFSVGGGYAAIPLIQDYVVEGHGWLSMTDFTDLITIAEMTPGPIAINSATFVGMRVGGLGGAVLATLGCILPSGIIVCLLAFLYFRYRKLTLVQGMLGTLRPAVVGLIAPAAISITLLALWGEGGFSPRVVDLNLISFFIFLSSFFILRKYKVNPILVMLGAGGLGAVFYLL</sequence>
<evidence type="ECO:0000313" key="8">
    <source>
        <dbReference type="EMBL" id="RXZ62051.1"/>
    </source>
</evidence>
<reference evidence="8 9" key="1">
    <citation type="journal article" date="2019" name="Gut">
        <title>Antibiotics-induced monodominance of a novel gut bacterial order.</title>
        <authorList>
            <person name="Hildebrand F."/>
            <person name="Moitinho-Silva L."/>
            <person name="Blasche S."/>
            <person name="Jahn M.T."/>
            <person name="Gossmann T.I."/>
            <person name="Heuerta-Cepas J."/>
            <person name="Hercog R."/>
            <person name="Luetge M."/>
            <person name="Bahram M."/>
            <person name="Pryszlak A."/>
            <person name="Alves R.J."/>
            <person name="Waszak S.M."/>
            <person name="Zhu A."/>
            <person name="Ye L."/>
            <person name="Costea P.I."/>
            <person name="Aalvink S."/>
            <person name="Belzer C."/>
            <person name="Forslund S.K."/>
            <person name="Sunagawa S."/>
            <person name="Hentschel U."/>
            <person name="Merten C."/>
            <person name="Patil K.R."/>
            <person name="Benes V."/>
            <person name="Bork P."/>
        </authorList>
    </citation>
    <scope>NUCLEOTIDE SEQUENCE [LARGE SCALE GENOMIC DNA]</scope>
    <source>
        <strain evidence="8 9">HDS1380</strain>
    </source>
</reference>
<evidence type="ECO:0000313" key="9">
    <source>
        <dbReference type="Proteomes" id="UP000291269"/>
    </source>
</evidence>
<feature type="transmembrane region" description="Helical" evidence="7">
    <location>
        <begin position="113"/>
        <end position="135"/>
    </location>
</feature>
<comment type="caution">
    <text evidence="8">The sequence shown here is derived from an EMBL/GenBank/DDBJ whole genome shotgun (WGS) entry which is preliminary data.</text>
</comment>
<dbReference type="GO" id="GO:0005886">
    <property type="term" value="C:plasma membrane"/>
    <property type="evidence" value="ECO:0007669"/>
    <property type="project" value="UniProtKB-SubCell"/>
</dbReference>
<keyword evidence="9" id="KW-1185">Reference proteome</keyword>
<dbReference type="PANTHER" id="PTHR43663:SF1">
    <property type="entry name" value="CHROMATE TRANSPORTER"/>
    <property type="match status" value="1"/>
</dbReference>
<dbReference type="PANTHER" id="PTHR43663">
    <property type="entry name" value="CHROMATE TRANSPORT PROTEIN-RELATED"/>
    <property type="match status" value="1"/>
</dbReference>
<organism evidence="8 9">
    <name type="scientific">Candidatus Borkfalkia ceftriaxoniphila</name>
    <dbReference type="NCBI Taxonomy" id="2508949"/>
    <lineage>
        <taxon>Bacteria</taxon>
        <taxon>Bacillati</taxon>
        <taxon>Bacillota</taxon>
        <taxon>Clostridia</taxon>
        <taxon>Christensenellales</taxon>
        <taxon>Christensenellaceae</taxon>
        <taxon>Candidatus Borkfalkia</taxon>
    </lineage>
</organism>
<keyword evidence="5 7" id="KW-1133">Transmembrane helix</keyword>
<evidence type="ECO:0000256" key="5">
    <source>
        <dbReference type="ARBA" id="ARBA00022989"/>
    </source>
</evidence>
<keyword evidence="3" id="KW-1003">Cell membrane</keyword>
<feature type="transmembrane region" description="Helical" evidence="7">
    <location>
        <begin position="147"/>
        <end position="162"/>
    </location>
</feature>
<dbReference type="Pfam" id="PF02417">
    <property type="entry name" value="Chromate_transp"/>
    <property type="match status" value="1"/>
</dbReference>
<dbReference type="OrthoDB" id="9788907at2"/>
<evidence type="ECO:0000256" key="6">
    <source>
        <dbReference type="ARBA" id="ARBA00023136"/>
    </source>
</evidence>